<dbReference type="STRING" id="69771.A0A1V6NVJ2"/>
<dbReference type="AlphaFoldDB" id="A0A1V6NVJ2"/>
<organism evidence="1 2">
    <name type="scientific">Penicillium decumbens</name>
    <dbReference type="NCBI Taxonomy" id="69771"/>
    <lineage>
        <taxon>Eukaryota</taxon>
        <taxon>Fungi</taxon>
        <taxon>Dikarya</taxon>
        <taxon>Ascomycota</taxon>
        <taxon>Pezizomycotina</taxon>
        <taxon>Eurotiomycetes</taxon>
        <taxon>Eurotiomycetidae</taxon>
        <taxon>Eurotiales</taxon>
        <taxon>Aspergillaceae</taxon>
        <taxon>Penicillium</taxon>
    </lineage>
</organism>
<proteinExistence type="predicted"/>
<comment type="caution">
    <text evidence="1">The sequence shown here is derived from an EMBL/GenBank/DDBJ whole genome shotgun (WGS) entry which is preliminary data.</text>
</comment>
<dbReference type="OrthoDB" id="2522477at2759"/>
<evidence type="ECO:0008006" key="3">
    <source>
        <dbReference type="Google" id="ProtNLM"/>
    </source>
</evidence>
<accession>A0A1V6NVJ2</accession>
<gene>
    <name evidence="1" type="ORF">PENDEC_c031G06707</name>
</gene>
<sequence>MTGLQGLPLEIILIIAQHLQSINPPATLRFYEFAEAYKYANYRFPHSTESLRCLLLTSRYFYQILTPILYRHVFVFNDPWSRQTQPRDRLKRSIQEDPSLGERIISASLQGGIRDAIPFCWLPNIQKLALDWFHDEDVPAFATDDSYYHTSPVTRLSLVECAASDYALAEILRWPTALKALHYESGIAESDAGFVPEGLDILDEDEDDEFKMWNARAFVQALLPQKGSLEELILTYRRGLRIETPVDLTLFGVLKTLRIYVTFLALSDDIREAWRGLPPNLEVLEVLDNNNRLLLLDPSVADKLSLSDLFRDKETHFPHLRSMTIYICEAARTDDLSEHSLQLLPLPSSVASEAQAVGIQLVVWRGLIRSARSVLEIGFGDVFESLKACQPDWFAQTTQSASKYPAPELLE</sequence>
<reference evidence="2" key="1">
    <citation type="journal article" date="2017" name="Nat. Microbiol.">
        <title>Global analysis of biosynthetic gene clusters reveals vast potential of secondary metabolite production in Penicillium species.</title>
        <authorList>
            <person name="Nielsen J.C."/>
            <person name="Grijseels S."/>
            <person name="Prigent S."/>
            <person name="Ji B."/>
            <person name="Dainat J."/>
            <person name="Nielsen K.F."/>
            <person name="Frisvad J.C."/>
            <person name="Workman M."/>
            <person name="Nielsen J."/>
        </authorList>
    </citation>
    <scope>NUCLEOTIDE SEQUENCE [LARGE SCALE GENOMIC DNA]</scope>
    <source>
        <strain evidence="2">IBT 11843</strain>
    </source>
</reference>
<dbReference type="Proteomes" id="UP000191522">
    <property type="component" value="Unassembled WGS sequence"/>
</dbReference>
<name>A0A1V6NVJ2_PENDC</name>
<keyword evidence="2" id="KW-1185">Reference proteome</keyword>
<dbReference type="EMBL" id="MDYL01000031">
    <property type="protein sequence ID" value="OQD68731.1"/>
    <property type="molecule type" value="Genomic_DNA"/>
</dbReference>
<evidence type="ECO:0000313" key="2">
    <source>
        <dbReference type="Proteomes" id="UP000191522"/>
    </source>
</evidence>
<dbReference type="OMA" id="LRIYHVF"/>
<evidence type="ECO:0000313" key="1">
    <source>
        <dbReference type="EMBL" id="OQD68731.1"/>
    </source>
</evidence>
<protein>
    <recommendedName>
        <fullName evidence="3">F-box domain-containing protein</fullName>
    </recommendedName>
</protein>